<sequence length="121" mass="13859">MLVKDAATRDSTVQDLERYATMRTPTKMIAGKERSSKYVEAELPFATLHNFCGRVNVLESIQAITESEDAREESSVPSDSGLFCKALVELERLRQPLEYIHRNRNIFSPVFWIDISDAKYD</sequence>
<reference evidence="2" key="1">
    <citation type="journal article" date="2015" name="PLoS Genet.">
        <title>The dynamic genome and transcriptome of the human fungal pathogen Blastomyces and close relative Emmonsia.</title>
        <authorList>
            <person name="Munoz J.F."/>
            <person name="Gauthier G.M."/>
            <person name="Desjardins C.A."/>
            <person name="Gallo J.E."/>
            <person name="Holder J."/>
            <person name="Sullivan T.D."/>
            <person name="Marty A.J."/>
            <person name="Carmen J.C."/>
            <person name="Chen Z."/>
            <person name="Ding L."/>
            <person name="Gujja S."/>
            <person name="Magrini V."/>
            <person name="Misas E."/>
            <person name="Mitreva M."/>
            <person name="Priest M."/>
            <person name="Saif S."/>
            <person name="Whiston E.A."/>
            <person name="Young S."/>
            <person name="Zeng Q."/>
            <person name="Goldman W.E."/>
            <person name="Mardis E.R."/>
            <person name="Taylor J.W."/>
            <person name="McEwen J.G."/>
            <person name="Clay O.K."/>
            <person name="Klein B.S."/>
            <person name="Cuomo C.A."/>
        </authorList>
    </citation>
    <scope>NUCLEOTIDE SEQUENCE [LARGE SCALE GENOMIC DNA]</scope>
    <source>
        <strain evidence="2">UAMH 139</strain>
    </source>
</reference>
<evidence type="ECO:0000313" key="2">
    <source>
        <dbReference type="Proteomes" id="UP000053573"/>
    </source>
</evidence>
<dbReference type="AlphaFoldDB" id="A0A0H1BC42"/>
<proteinExistence type="predicted"/>
<keyword evidence="2" id="KW-1185">Reference proteome</keyword>
<dbReference type="OrthoDB" id="4196780at2759"/>
<evidence type="ECO:0000313" key="1">
    <source>
        <dbReference type="EMBL" id="KLJ09024.1"/>
    </source>
</evidence>
<accession>A0A0H1BC42</accession>
<organism evidence="1 2">
    <name type="scientific">Blastomyces silverae</name>
    <dbReference type="NCBI Taxonomy" id="2060906"/>
    <lineage>
        <taxon>Eukaryota</taxon>
        <taxon>Fungi</taxon>
        <taxon>Dikarya</taxon>
        <taxon>Ascomycota</taxon>
        <taxon>Pezizomycotina</taxon>
        <taxon>Eurotiomycetes</taxon>
        <taxon>Eurotiomycetidae</taxon>
        <taxon>Onygenales</taxon>
        <taxon>Ajellomycetaceae</taxon>
        <taxon>Blastomyces</taxon>
    </lineage>
</organism>
<gene>
    <name evidence="1" type="ORF">EMPG_15545</name>
</gene>
<dbReference type="EMBL" id="LDEV01002464">
    <property type="protein sequence ID" value="KLJ09024.1"/>
    <property type="molecule type" value="Genomic_DNA"/>
</dbReference>
<protein>
    <submittedName>
        <fullName evidence="1">Uncharacterized protein</fullName>
    </submittedName>
</protein>
<dbReference type="Proteomes" id="UP000053573">
    <property type="component" value="Unassembled WGS sequence"/>
</dbReference>
<comment type="caution">
    <text evidence="1">The sequence shown here is derived from an EMBL/GenBank/DDBJ whole genome shotgun (WGS) entry which is preliminary data.</text>
</comment>
<name>A0A0H1BC42_9EURO</name>